<sequence>MGRGLRLPVDENGHRVQQEEWPSRLAFLIGYDEKAFASMLVDEINRDSKVQLNEQKLDEAMITLIVTERQKVDPAFTELRLLEDLDDKRLINRSNEFKPSVTLNGETKSGFAWLLEFYPELTQARVRADRVRDNRPVSRLRVRLRKENWEQLAVSGSSFPVVICCNSSVAALLWNRLPPRCCVTRRCIYARSQARCNNGWYRMRIMAALRCAAEGELAAANSWRA</sequence>
<keyword evidence="1" id="KW-0255">Endonuclease</keyword>
<dbReference type="GO" id="GO:0004519">
    <property type="term" value="F:endonuclease activity"/>
    <property type="evidence" value="ECO:0007669"/>
    <property type="project" value="UniProtKB-KW"/>
</dbReference>
<reference evidence="1 2" key="1">
    <citation type="submission" date="2018-06" db="EMBL/GenBank/DDBJ databases">
        <authorList>
            <consortium name="Pathogen Informatics"/>
            <person name="Doyle S."/>
        </authorList>
    </citation>
    <scope>NUCLEOTIDE SEQUENCE [LARGE SCALE GENOMIC DNA]</scope>
    <source>
        <strain evidence="1 2">NCTC10060</strain>
    </source>
</reference>
<gene>
    <name evidence="1" type="ORF">NCTC10060_04332</name>
</gene>
<protein>
    <submittedName>
        <fullName evidence="1">Type III restriction endonuclease subunit R</fullName>
    </submittedName>
</protein>
<dbReference type="AlphaFoldDB" id="A0A379U2R9"/>
<dbReference type="EMBL" id="UGXH01000003">
    <property type="protein sequence ID" value="SUG57128.1"/>
    <property type="molecule type" value="Genomic_DNA"/>
</dbReference>
<name>A0A379U2R9_SALDZ</name>
<organism evidence="1 2">
    <name type="scientific">Salmonella diarizonae</name>
    <dbReference type="NCBI Taxonomy" id="59204"/>
    <lineage>
        <taxon>Bacteria</taxon>
        <taxon>Pseudomonadati</taxon>
        <taxon>Pseudomonadota</taxon>
        <taxon>Gammaproteobacteria</taxon>
        <taxon>Enterobacterales</taxon>
        <taxon>Enterobacteriaceae</taxon>
        <taxon>Salmonella</taxon>
    </lineage>
</organism>
<accession>A0A379U2R9</accession>
<proteinExistence type="predicted"/>
<keyword evidence="1" id="KW-0540">Nuclease</keyword>
<keyword evidence="1" id="KW-0378">Hydrolase</keyword>
<evidence type="ECO:0000313" key="1">
    <source>
        <dbReference type="EMBL" id="SUG57128.1"/>
    </source>
</evidence>
<dbReference type="Proteomes" id="UP000254633">
    <property type="component" value="Unassembled WGS sequence"/>
</dbReference>
<evidence type="ECO:0000313" key="2">
    <source>
        <dbReference type="Proteomes" id="UP000254633"/>
    </source>
</evidence>